<dbReference type="GO" id="GO:0005634">
    <property type="term" value="C:nucleus"/>
    <property type="evidence" value="ECO:0007669"/>
    <property type="project" value="TreeGrafter"/>
</dbReference>
<organism evidence="3 4">
    <name type="scientific">Paramecium sonneborni</name>
    <dbReference type="NCBI Taxonomy" id="65129"/>
    <lineage>
        <taxon>Eukaryota</taxon>
        <taxon>Sar</taxon>
        <taxon>Alveolata</taxon>
        <taxon>Ciliophora</taxon>
        <taxon>Intramacronucleata</taxon>
        <taxon>Oligohymenophorea</taxon>
        <taxon>Peniculida</taxon>
        <taxon>Parameciidae</taxon>
        <taxon>Paramecium</taxon>
    </lineage>
</organism>
<dbReference type="InterPro" id="IPR001005">
    <property type="entry name" value="SANT/Myb"/>
</dbReference>
<dbReference type="PANTHER" id="PTHR45614">
    <property type="entry name" value="MYB PROTEIN-RELATED"/>
    <property type="match status" value="1"/>
</dbReference>
<dbReference type="EMBL" id="CAJJDN010000010">
    <property type="protein sequence ID" value="CAD8056727.1"/>
    <property type="molecule type" value="Genomic_DNA"/>
</dbReference>
<dbReference type="Pfam" id="PF13921">
    <property type="entry name" value="Myb_DNA-bind_6"/>
    <property type="match status" value="1"/>
</dbReference>
<dbReference type="PROSITE" id="PS50090">
    <property type="entry name" value="MYB_LIKE"/>
    <property type="match status" value="2"/>
</dbReference>
<accession>A0A8S1KPL5</accession>
<gene>
    <name evidence="3" type="ORF">PSON_ATCC_30995.1.T0100428</name>
</gene>
<name>A0A8S1KPL5_9CILI</name>
<evidence type="ECO:0000256" key="1">
    <source>
        <dbReference type="SAM" id="Coils"/>
    </source>
</evidence>
<dbReference type="GO" id="GO:0000978">
    <property type="term" value="F:RNA polymerase II cis-regulatory region sequence-specific DNA binding"/>
    <property type="evidence" value="ECO:0007669"/>
    <property type="project" value="TreeGrafter"/>
</dbReference>
<proteinExistence type="predicted"/>
<protein>
    <recommendedName>
        <fullName evidence="2">Myb-like domain-containing protein</fullName>
    </recommendedName>
</protein>
<feature type="domain" description="Myb-like" evidence="2">
    <location>
        <begin position="72"/>
        <end position="123"/>
    </location>
</feature>
<feature type="domain" description="Myb-like" evidence="2">
    <location>
        <begin position="139"/>
        <end position="181"/>
    </location>
</feature>
<keyword evidence="1" id="KW-0175">Coiled coil</keyword>
<feature type="coiled-coil region" evidence="1">
    <location>
        <begin position="342"/>
        <end position="369"/>
    </location>
</feature>
<evidence type="ECO:0000313" key="3">
    <source>
        <dbReference type="EMBL" id="CAD8056727.1"/>
    </source>
</evidence>
<reference evidence="3" key="1">
    <citation type="submission" date="2021-01" db="EMBL/GenBank/DDBJ databases">
        <authorList>
            <consortium name="Genoscope - CEA"/>
            <person name="William W."/>
        </authorList>
    </citation>
    <scope>NUCLEOTIDE SEQUENCE</scope>
</reference>
<dbReference type="PANTHER" id="PTHR45614:SF25">
    <property type="entry name" value="MYB PROTEIN"/>
    <property type="match status" value="1"/>
</dbReference>
<dbReference type="GO" id="GO:0000981">
    <property type="term" value="F:DNA-binding transcription factor activity, RNA polymerase II-specific"/>
    <property type="evidence" value="ECO:0007669"/>
    <property type="project" value="TreeGrafter"/>
</dbReference>
<dbReference type="AlphaFoldDB" id="A0A8S1KPL5"/>
<comment type="caution">
    <text evidence="3">The sequence shown here is derived from an EMBL/GenBank/DDBJ whole genome shotgun (WGS) entry which is preliminary data.</text>
</comment>
<dbReference type="InterPro" id="IPR050560">
    <property type="entry name" value="MYB_TF"/>
</dbReference>
<dbReference type="CDD" id="cd00167">
    <property type="entry name" value="SANT"/>
    <property type="match status" value="2"/>
</dbReference>
<dbReference type="Proteomes" id="UP000692954">
    <property type="component" value="Unassembled WGS sequence"/>
</dbReference>
<dbReference type="OrthoDB" id="293623at2759"/>
<sequence length="405" mass="48111">MSDSDSDDYEVNNFIQSFNNKQRKEGFDHFNPYKQTSSLMDDKYGKQYLSIQDKLNPKYPLMNGKDFDHRIEKKKINSYWTIGEDVLLLQLVERFKTEDWKLISDKIKTKDHIECSRRYTMIREPDEFEDEEEEIDLTWTPKEDSLLIFSYRKHKGNWVKIQQRFPHRDKPSLLKRWSEIAYIQQQTPTIFWDIERDTRIISNFFNSLKFADIATDLSIQEESIENRFHFIIAKLSGQLEKKGVKVELPKKVLDSVQLTEAQGLLALQTKQQTFDIPDDSHQQNDKHNIDNDKHNIDNILNDQKQLDSNTAINSKIENQTKFELPIQQTQIINHFNDQIKLNDELITQNNQQDTQLTQEEQKLGELKEKNLINETLLMIKKSLEQQNQHFDSLFDIKDLLLQNVI</sequence>
<evidence type="ECO:0000259" key="2">
    <source>
        <dbReference type="PROSITE" id="PS50090"/>
    </source>
</evidence>
<dbReference type="SMART" id="SM00717">
    <property type="entry name" value="SANT"/>
    <property type="match status" value="2"/>
</dbReference>
<evidence type="ECO:0000313" key="4">
    <source>
        <dbReference type="Proteomes" id="UP000692954"/>
    </source>
</evidence>
<keyword evidence="4" id="KW-1185">Reference proteome</keyword>